<feature type="transmembrane region" description="Helical" evidence="1">
    <location>
        <begin position="34"/>
        <end position="58"/>
    </location>
</feature>
<organism evidence="2 3">
    <name type="scientific">Datura stramonium</name>
    <name type="common">Jimsonweed</name>
    <name type="synonym">Common thornapple</name>
    <dbReference type="NCBI Taxonomy" id="4076"/>
    <lineage>
        <taxon>Eukaryota</taxon>
        <taxon>Viridiplantae</taxon>
        <taxon>Streptophyta</taxon>
        <taxon>Embryophyta</taxon>
        <taxon>Tracheophyta</taxon>
        <taxon>Spermatophyta</taxon>
        <taxon>Magnoliopsida</taxon>
        <taxon>eudicotyledons</taxon>
        <taxon>Gunneridae</taxon>
        <taxon>Pentapetalae</taxon>
        <taxon>asterids</taxon>
        <taxon>lamiids</taxon>
        <taxon>Solanales</taxon>
        <taxon>Solanaceae</taxon>
        <taxon>Solanoideae</taxon>
        <taxon>Datureae</taxon>
        <taxon>Datura</taxon>
    </lineage>
</organism>
<protein>
    <submittedName>
        <fullName evidence="2">Uncharacterized protein</fullName>
    </submittedName>
</protein>
<proteinExistence type="predicted"/>
<dbReference type="EMBL" id="JACEIK010000722">
    <property type="protein sequence ID" value="MCD7461411.1"/>
    <property type="molecule type" value="Genomic_DNA"/>
</dbReference>
<evidence type="ECO:0000256" key="1">
    <source>
        <dbReference type="SAM" id="Phobius"/>
    </source>
</evidence>
<evidence type="ECO:0000313" key="2">
    <source>
        <dbReference type="EMBL" id="MCD7461411.1"/>
    </source>
</evidence>
<gene>
    <name evidence="2" type="ORF">HAX54_046065</name>
</gene>
<accession>A0ABS8SQZ0</accession>
<sequence length="159" mass="17727">MNLSLVNQVLDVMEDNHEILGLSFPLMHFMLPAFISNMSCCLGMIGTYFVGVVVVVFVGGTDEFELCFIHLKSDYTYLSKSSSCKLAYSQFSYISFTGLEPIRSYELRAIESTKSPLTSDLSSITDHIFLIVDCMEVPYLPCAVFPKVFWTVANTLTGA</sequence>
<reference evidence="2 3" key="1">
    <citation type="journal article" date="2021" name="BMC Genomics">
        <title>Datura genome reveals duplications of psychoactive alkaloid biosynthetic genes and high mutation rate following tissue culture.</title>
        <authorList>
            <person name="Rajewski A."/>
            <person name="Carter-House D."/>
            <person name="Stajich J."/>
            <person name="Litt A."/>
        </authorList>
    </citation>
    <scope>NUCLEOTIDE SEQUENCE [LARGE SCALE GENOMIC DNA]</scope>
    <source>
        <strain evidence="2">AR-01</strain>
    </source>
</reference>
<keyword evidence="1" id="KW-0472">Membrane</keyword>
<comment type="caution">
    <text evidence="2">The sequence shown here is derived from an EMBL/GenBank/DDBJ whole genome shotgun (WGS) entry which is preliminary data.</text>
</comment>
<keyword evidence="1" id="KW-0812">Transmembrane</keyword>
<name>A0ABS8SQZ0_DATST</name>
<evidence type="ECO:0000313" key="3">
    <source>
        <dbReference type="Proteomes" id="UP000823775"/>
    </source>
</evidence>
<dbReference type="Proteomes" id="UP000823775">
    <property type="component" value="Unassembled WGS sequence"/>
</dbReference>
<keyword evidence="1" id="KW-1133">Transmembrane helix</keyword>
<keyword evidence="3" id="KW-1185">Reference proteome</keyword>